<dbReference type="GO" id="GO:0043565">
    <property type="term" value="F:sequence-specific DNA binding"/>
    <property type="evidence" value="ECO:0007669"/>
    <property type="project" value="TreeGrafter"/>
</dbReference>
<dbReference type="OrthoDB" id="424465at2759"/>
<sequence length="528" mass="61057">MGVTIGGQIERVNGKELHYKEFAERYLRRNQPVLLTGLMEGWRACDDWVAEDGLFNLDFFSTHFGNSRVQLSLGYVLFPEVVHAGCLTHFLDSIHLGVLFQHLALSFEGRMLMVADCSRKEFTDQKRIEMSVLEFIAYWHSLSAGNSGNYSSQDMDPQPLLYLKDWHFIKEFSGYLAYTTSPFFIDDWLNLYLDSYSMHQDSSMQQRKNEQDCSDYRFVYMGPKGTWTPLHADVFRSYSWSGNVCGRKHWYLLPPSQCHLLFDRHQRNSVYDIFDEVSEKKFPGFMQEDTVSINHNWFNGYNLSFVWNLLLKDYSEAKDYIEDIRDICDNFELLCQRNLAANTGMNFYDFFMFIIRFTLASFALLYHLKEEGNSTFRSSSKVKQLIFNLGAIYNVAKNMESVEAFTEVNLRALSGEDWYALTDINRITGEDRFHEFTMAIYKAYELTDEPQEKGLSLSSTSPCPSACLSPSCFGKLCFLQAHEAKICCPTDLVGLIEHFLKDPDGIFGALDAHLFQELDGQISSFFGY</sequence>
<dbReference type="EMBL" id="NMUH01000136">
    <property type="protein sequence ID" value="MQL72599.1"/>
    <property type="molecule type" value="Genomic_DNA"/>
</dbReference>
<evidence type="ECO:0000313" key="3">
    <source>
        <dbReference type="EMBL" id="MQL72599.1"/>
    </source>
</evidence>
<dbReference type="PANTHER" id="PTHR12480:SF6">
    <property type="entry name" value="2-OXOGLUTARATE AND IRON-DEPENDENT OXYGENASE JMJD4"/>
    <property type="match status" value="1"/>
</dbReference>
<comment type="similarity">
    <text evidence="1">Belongs to the JARID1 histone demethylase family.</text>
</comment>
<name>A0A843TWE7_COLES</name>
<evidence type="ECO:0000259" key="2">
    <source>
        <dbReference type="PROSITE" id="PS51184"/>
    </source>
</evidence>
<evidence type="ECO:0000313" key="4">
    <source>
        <dbReference type="Proteomes" id="UP000652761"/>
    </source>
</evidence>
<dbReference type="SUPFAM" id="SSF51197">
    <property type="entry name" value="Clavaminate synthase-like"/>
    <property type="match status" value="1"/>
</dbReference>
<gene>
    <name evidence="3" type="ORF">Taro_004918</name>
</gene>
<keyword evidence="4" id="KW-1185">Reference proteome</keyword>
<dbReference type="Proteomes" id="UP000652761">
    <property type="component" value="Unassembled WGS sequence"/>
</dbReference>
<dbReference type="GO" id="GO:0016706">
    <property type="term" value="F:2-oxoglutarate-dependent dioxygenase activity"/>
    <property type="evidence" value="ECO:0007669"/>
    <property type="project" value="TreeGrafter"/>
</dbReference>
<dbReference type="AlphaFoldDB" id="A0A843TWE7"/>
<evidence type="ECO:0000256" key="1">
    <source>
        <dbReference type="ARBA" id="ARBA00006801"/>
    </source>
</evidence>
<reference evidence="3" key="1">
    <citation type="submission" date="2017-07" db="EMBL/GenBank/DDBJ databases">
        <title>Taro Niue Genome Assembly and Annotation.</title>
        <authorList>
            <person name="Atibalentja N."/>
            <person name="Keating K."/>
            <person name="Fields C.J."/>
        </authorList>
    </citation>
    <scope>NUCLEOTIDE SEQUENCE</scope>
    <source>
        <strain evidence="3">Niue_2</strain>
        <tissue evidence="3">Leaf</tissue>
    </source>
</reference>
<accession>A0A843TWE7</accession>
<proteinExistence type="inferred from homology"/>
<dbReference type="GO" id="GO:0045905">
    <property type="term" value="P:positive regulation of translational termination"/>
    <property type="evidence" value="ECO:0007669"/>
    <property type="project" value="TreeGrafter"/>
</dbReference>
<comment type="caution">
    <text evidence="3">The sequence shown here is derived from an EMBL/GenBank/DDBJ whole genome shotgun (WGS) entry which is preliminary data.</text>
</comment>
<dbReference type="InterPro" id="IPR003347">
    <property type="entry name" value="JmjC_dom"/>
</dbReference>
<dbReference type="InterPro" id="IPR041667">
    <property type="entry name" value="Cupin_8"/>
</dbReference>
<dbReference type="Gene3D" id="2.60.120.650">
    <property type="entry name" value="Cupin"/>
    <property type="match status" value="1"/>
</dbReference>
<dbReference type="InterPro" id="IPR050910">
    <property type="entry name" value="JMJD6_ArgDemeth/LysHydrox"/>
</dbReference>
<dbReference type="PROSITE" id="PS51184">
    <property type="entry name" value="JMJC"/>
    <property type="match status" value="1"/>
</dbReference>
<dbReference type="GO" id="GO:0005634">
    <property type="term" value="C:nucleus"/>
    <property type="evidence" value="ECO:0007669"/>
    <property type="project" value="TreeGrafter"/>
</dbReference>
<dbReference type="PANTHER" id="PTHR12480">
    <property type="entry name" value="ARGININE DEMETHYLASE AND LYSYL-HYDROXYLASE JMJD"/>
    <property type="match status" value="1"/>
</dbReference>
<dbReference type="Pfam" id="PF13621">
    <property type="entry name" value="Cupin_8"/>
    <property type="match status" value="1"/>
</dbReference>
<organism evidence="3 4">
    <name type="scientific">Colocasia esculenta</name>
    <name type="common">Wild taro</name>
    <name type="synonym">Arum esculentum</name>
    <dbReference type="NCBI Taxonomy" id="4460"/>
    <lineage>
        <taxon>Eukaryota</taxon>
        <taxon>Viridiplantae</taxon>
        <taxon>Streptophyta</taxon>
        <taxon>Embryophyta</taxon>
        <taxon>Tracheophyta</taxon>
        <taxon>Spermatophyta</taxon>
        <taxon>Magnoliopsida</taxon>
        <taxon>Liliopsida</taxon>
        <taxon>Araceae</taxon>
        <taxon>Aroideae</taxon>
        <taxon>Colocasieae</taxon>
        <taxon>Colocasia</taxon>
    </lineage>
</organism>
<protein>
    <recommendedName>
        <fullName evidence="2">JmjC domain-containing protein</fullName>
    </recommendedName>
</protein>
<dbReference type="GO" id="GO:0005737">
    <property type="term" value="C:cytoplasm"/>
    <property type="evidence" value="ECO:0007669"/>
    <property type="project" value="TreeGrafter"/>
</dbReference>
<dbReference type="SMART" id="SM00558">
    <property type="entry name" value="JmjC"/>
    <property type="match status" value="1"/>
</dbReference>
<feature type="domain" description="JmjC" evidence="2">
    <location>
        <begin position="158"/>
        <end position="326"/>
    </location>
</feature>